<comment type="function">
    <text evidence="4">Catalyzes the NAD-dependent reduction of succinylglutamate semialdehyde into succinylglutamate.</text>
</comment>
<feature type="binding site" evidence="4">
    <location>
        <begin position="221"/>
        <end position="226"/>
    </location>
    <ligand>
        <name>NAD(+)</name>
        <dbReference type="ChEBI" id="CHEBI:57540"/>
    </ligand>
</feature>
<dbReference type="InterPro" id="IPR016160">
    <property type="entry name" value="Ald_DH_CS_CYS"/>
</dbReference>
<feature type="domain" description="Aldehyde dehydrogenase" evidence="6">
    <location>
        <begin position="10"/>
        <end position="462"/>
    </location>
</feature>
<dbReference type="GO" id="GO:0043824">
    <property type="term" value="F:succinylglutamate-semialdehyde dehydrogenase activity"/>
    <property type="evidence" value="ECO:0007669"/>
    <property type="project" value="UniProtKB-EC"/>
</dbReference>
<dbReference type="Gene3D" id="3.40.309.10">
    <property type="entry name" value="Aldehyde Dehydrogenase, Chain A, domain 2"/>
    <property type="match status" value="1"/>
</dbReference>
<feature type="active site" evidence="4">
    <location>
        <position position="278"/>
    </location>
</feature>
<keyword evidence="8" id="KW-1185">Reference proteome</keyword>
<dbReference type="Pfam" id="PF00171">
    <property type="entry name" value="Aldedh"/>
    <property type="match status" value="1"/>
</dbReference>
<feature type="active site" evidence="4 5">
    <location>
        <position position="244"/>
    </location>
</feature>
<evidence type="ECO:0000256" key="3">
    <source>
        <dbReference type="ARBA" id="ARBA00023027"/>
    </source>
</evidence>
<name>A0ABT9ER43_9GAMM</name>
<dbReference type="RefSeq" id="WP_305450148.1">
    <property type="nucleotide sequence ID" value="NZ_JAUYVO010000002.1"/>
</dbReference>
<dbReference type="PROSITE" id="PS00070">
    <property type="entry name" value="ALDEHYDE_DEHYDR_CYS"/>
    <property type="match status" value="1"/>
</dbReference>
<dbReference type="PROSITE" id="PS00687">
    <property type="entry name" value="ALDEHYDE_DEHYDR_GLU"/>
    <property type="match status" value="1"/>
</dbReference>
<evidence type="ECO:0000256" key="1">
    <source>
        <dbReference type="ARBA" id="ARBA00022503"/>
    </source>
</evidence>
<comment type="catalytic activity">
    <reaction evidence="4">
        <text>N-succinyl-L-glutamate 5-semialdehyde + NAD(+) + H2O = N-succinyl-L-glutamate + NADH + 2 H(+)</text>
        <dbReference type="Rhea" id="RHEA:10812"/>
        <dbReference type="ChEBI" id="CHEBI:15377"/>
        <dbReference type="ChEBI" id="CHEBI:15378"/>
        <dbReference type="ChEBI" id="CHEBI:57540"/>
        <dbReference type="ChEBI" id="CHEBI:57945"/>
        <dbReference type="ChEBI" id="CHEBI:58520"/>
        <dbReference type="ChEBI" id="CHEBI:58763"/>
        <dbReference type="EC" id="1.2.1.71"/>
    </reaction>
</comment>
<proteinExistence type="inferred from homology"/>
<dbReference type="InterPro" id="IPR016163">
    <property type="entry name" value="Ald_DH_C"/>
</dbReference>
<comment type="pathway">
    <text evidence="4">Amino-acid degradation; L-arginine degradation via AST pathway; L-glutamate and succinate from L-arginine: step 4/5.</text>
</comment>
<keyword evidence="1 4" id="KW-0056">Arginine metabolism</keyword>
<accession>A0ABT9ER43</accession>
<reference evidence="7" key="1">
    <citation type="submission" date="2023-07" db="EMBL/GenBank/DDBJ databases">
        <title>Genome content predicts the carbon catabolic preferences of heterotrophic bacteria.</title>
        <authorList>
            <person name="Gralka M."/>
        </authorList>
    </citation>
    <scope>NUCLEOTIDE SEQUENCE</scope>
    <source>
        <strain evidence="7">5G01</strain>
    </source>
</reference>
<sequence length="488" mass="51655">MPGLYINGEWLTGQGELFYSLNPATGEPVWEGEAANAEQVDAAVSAARLAANQWAFVGFDARCTIARAYAKLLDEHKETLGRTIAEETGKPYWESLTEVTAMVNKIEISINAAIERTGQKVSDVPGAKAVLRHKPHGVVAVFGPYNFPGHLPNGHIVPALIAGNTVVFKPSELTPHVAEQMVGLWAQAGLPAGVLNLVQGEKDTGIALANHAGLDGLFFTGSSNTGHLLHKQFAGHPGKILALEMGGNNPLIIDEVADTKAAVYETLQSAFITSGQRCTCARRLFVPKGAFGDQFIEQLTQAIKAIRVGEQFAEPAPFMGSLISERAADGMVAAQSALIELGATSLVNLVKIKPGTGFVSPGLIDVTAITDLPDEEYFGPLLQVIRYNDFDDAIAGANKTSFGLSAGLFSDSETNYDTFYQHIRAGIVNFNKQLTGASSTAPFGGVGASGNHRASAYYAADYCSYPVAGLEADKLALPATYSPGITLD</sequence>
<dbReference type="InterPro" id="IPR016161">
    <property type="entry name" value="Ald_DH/histidinol_DH"/>
</dbReference>
<evidence type="ECO:0000259" key="6">
    <source>
        <dbReference type="Pfam" id="PF00171"/>
    </source>
</evidence>
<dbReference type="Proteomes" id="UP001177341">
    <property type="component" value="Unassembled WGS sequence"/>
</dbReference>
<evidence type="ECO:0000313" key="8">
    <source>
        <dbReference type="Proteomes" id="UP001177341"/>
    </source>
</evidence>
<dbReference type="NCBIfam" id="TIGR03240">
    <property type="entry name" value="arg_catab_astD"/>
    <property type="match status" value="1"/>
</dbReference>
<dbReference type="EC" id="1.2.1.71" evidence="4"/>
<dbReference type="NCBIfam" id="NF006992">
    <property type="entry name" value="PRK09457.1"/>
    <property type="match status" value="1"/>
</dbReference>
<dbReference type="EMBL" id="JAUYVO010000002">
    <property type="protein sequence ID" value="MDP2521547.1"/>
    <property type="molecule type" value="Genomic_DNA"/>
</dbReference>
<dbReference type="SUPFAM" id="SSF53720">
    <property type="entry name" value="ALDH-like"/>
    <property type="match status" value="1"/>
</dbReference>
<evidence type="ECO:0000256" key="2">
    <source>
        <dbReference type="ARBA" id="ARBA00023002"/>
    </source>
</evidence>
<keyword evidence="3 4" id="KW-0520">NAD</keyword>
<organism evidence="7 8">
    <name type="scientific">Neptunomonas phycophila</name>
    <dbReference type="NCBI Taxonomy" id="1572645"/>
    <lineage>
        <taxon>Bacteria</taxon>
        <taxon>Pseudomonadati</taxon>
        <taxon>Pseudomonadota</taxon>
        <taxon>Gammaproteobacteria</taxon>
        <taxon>Oceanospirillales</taxon>
        <taxon>Oceanospirillaceae</taxon>
        <taxon>Neptunomonas</taxon>
    </lineage>
</organism>
<dbReference type="CDD" id="cd07095">
    <property type="entry name" value="ALDH_SGSD_AstD"/>
    <property type="match status" value="1"/>
</dbReference>
<evidence type="ECO:0000256" key="5">
    <source>
        <dbReference type="PROSITE-ProRule" id="PRU10007"/>
    </source>
</evidence>
<gene>
    <name evidence="4 7" type="primary">astD</name>
    <name evidence="7" type="ORF">Q8W30_03095</name>
</gene>
<dbReference type="InterPro" id="IPR016162">
    <property type="entry name" value="Ald_DH_N"/>
</dbReference>
<keyword evidence="2 4" id="KW-0560">Oxidoreductase</keyword>
<dbReference type="PANTHER" id="PTHR11699">
    <property type="entry name" value="ALDEHYDE DEHYDROGENASE-RELATED"/>
    <property type="match status" value="1"/>
</dbReference>
<protein>
    <recommendedName>
        <fullName evidence="4">N-succinylglutamate 5-semialdehyde dehydrogenase</fullName>
        <ecNumber evidence="4">1.2.1.71</ecNumber>
    </recommendedName>
    <alternativeName>
        <fullName evidence="4">Succinylglutamic semialdehyde dehydrogenase</fullName>
        <shortName evidence="4">SGSD</shortName>
    </alternativeName>
</protein>
<dbReference type="InterPro" id="IPR015590">
    <property type="entry name" value="Aldehyde_DH_dom"/>
</dbReference>
<dbReference type="InterPro" id="IPR029510">
    <property type="entry name" value="Ald_DH_CS_GLU"/>
</dbReference>
<dbReference type="InterPro" id="IPR017649">
    <property type="entry name" value="SuccinylGlu_semiald_DH_AstD"/>
</dbReference>
<comment type="similarity">
    <text evidence="4">Belongs to the aldehyde dehydrogenase family. AstD subfamily.</text>
</comment>
<comment type="caution">
    <text evidence="7">The sequence shown here is derived from an EMBL/GenBank/DDBJ whole genome shotgun (WGS) entry which is preliminary data.</text>
</comment>
<evidence type="ECO:0000256" key="4">
    <source>
        <dbReference type="HAMAP-Rule" id="MF_01174"/>
    </source>
</evidence>
<dbReference type="Gene3D" id="3.40.605.10">
    <property type="entry name" value="Aldehyde Dehydrogenase, Chain A, domain 1"/>
    <property type="match status" value="1"/>
</dbReference>
<dbReference type="HAMAP" id="MF_01174">
    <property type="entry name" value="Aldedh_AstD"/>
    <property type="match status" value="1"/>
</dbReference>
<evidence type="ECO:0000313" key="7">
    <source>
        <dbReference type="EMBL" id="MDP2521547.1"/>
    </source>
</evidence>